<dbReference type="InterPro" id="IPR046734">
    <property type="entry name" value="DUF6626"/>
</dbReference>
<dbReference type="AlphaFoldDB" id="E0XX56"/>
<evidence type="ECO:0000313" key="1">
    <source>
        <dbReference type="EMBL" id="ADI18997.1"/>
    </source>
</evidence>
<accession>E0XX56</accession>
<name>E0XX56_9DELT</name>
<dbReference type="EMBL" id="GU474906">
    <property type="protein sequence ID" value="ADI18997.1"/>
    <property type="molecule type" value="Genomic_DNA"/>
</dbReference>
<sequence>MQRTVLKEVYELLRNIGAVKNEAEFSRDWLGGSESYARRLRFKGVGASTGSVAICASKLQHYGKRMFESSAHCELGKQFLELSRECHNMINEEAEVLWLAA</sequence>
<reference evidence="1" key="1">
    <citation type="journal article" date="2011" name="Environ. Microbiol.">
        <title>Time-series analyses of Monterey Bay coastal microbial picoplankton using a 'genome proxy' microarray.</title>
        <authorList>
            <person name="Rich V.I."/>
            <person name="Pham V.D."/>
            <person name="Eppley J."/>
            <person name="Shi Y."/>
            <person name="DeLong E.F."/>
        </authorList>
    </citation>
    <scope>NUCLEOTIDE SEQUENCE</scope>
</reference>
<proteinExistence type="predicted"/>
<protein>
    <submittedName>
        <fullName evidence="1">Uncharacterized protein</fullName>
    </submittedName>
</protein>
<organism evidence="1">
    <name type="scientific">uncultured delta proteobacterium HF0010_10I05</name>
    <dbReference type="NCBI Taxonomy" id="710822"/>
    <lineage>
        <taxon>Bacteria</taxon>
        <taxon>Deltaproteobacteria</taxon>
        <taxon>environmental samples</taxon>
    </lineage>
</organism>
<dbReference type="Pfam" id="PF20331">
    <property type="entry name" value="DUF6626"/>
    <property type="match status" value="1"/>
</dbReference>